<evidence type="ECO:0000256" key="2">
    <source>
        <dbReference type="ARBA" id="ARBA00022723"/>
    </source>
</evidence>
<keyword evidence="6" id="KW-0464">Manganese</keyword>
<evidence type="ECO:0000313" key="9">
    <source>
        <dbReference type="EMBL" id="AFM04920.1"/>
    </source>
</evidence>
<feature type="active site" description="Proton donor/acceptor" evidence="5">
    <location>
        <position position="152"/>
    </location>
</feature>
<dbReference type="GO" id="GO:0008311">
    <property type="term" value="F:double-stranded DNA 3'-5' DNA exonuclease activity"/>
    <property type="evidence" value="ECO:0007669"/>
    <property type="project" value="TreeGrafter"/>
</dbReference>
<dbReference type="OrthoDB" id="9803914at2"/>
<dbReference type="Proteomes" id="UP000006054">
    <property type="component" value="Chromosome"/>
</dbReference>
<comment type="cofactor">
    <cofactor evidence="6">
        <name>Mg(2+)</name>
        <dbReference type="ChEBI" id="CHEBI:18420"/>
    </cofactor>
    <cofactor evidence="6">
        <name>Mn(2+)</name>
        <dbReference type="ChEBI" id="CHEBI:29035"/>
    </cofactor>
    <text evidence="6">Probably binds two magnesium or manganese ions per subunit.</text>
</comment>
<dbReference type="PROSITE" id="PS51435">
    <property type="entry name" value="AP_NUCLEASE_F1_4"/>
    <property type="match status" value="1"/>
</dbReference>
<comment type="similarity">
    <text evidence="1">Belongs to the DNA repair enzymes AP/ExoA family.</text>
</comment>
<evidence type="ECO:0000256" key="6">
    <source>
        <dbReference type="PIRSR" id="PIRSR604808-2"/>
    </source>
</evidence>
<feature type="domain" description="Endonuclease/exonuclease/phosphatase" evidence="8">
    <location>
        <begin position="4"/>
        <end position="232"/>
    </location>
</feature>
<dbReference type="GO" id="GO:0003906">
    <property type="term" value="F:DNA-(apurinic or apyrimidinic site) endonuclease activity"/>
    <property type="evidence" value="ECO:0007669"/>
    <property type="project" value="TreeGrafter"/>
</dbReference>
<feature type="binding site" evidence="6">
    <location>
        <position position="248"/>
    </location>
    <ligand>
        <name>Mg(2+)</name>
        <dbReference type="ChEBI" id="CHEBI:18420"/>
        <label>1</label>
    </ligand>
</feature>
<dbReference type="KEGG" id="fli:Fleli_2556"/>
<dbReference type="Pfam" id="PF03372">
    <property type="entry name" value="Exo_endo_phos"/>
    <property type="match status" value="1"/>
</dbReference>
<dbReference type="PATRIC" id="fig|880071.3.peg.2546"/>
<keyword evidence="10" id="KW-1185">Reference proteome</keyword>
<dbReference type="InterPro" id="IPR004808">
    <property type="entry name" value="AP_endonuc_1"/>
</dbReference>
<proteinExistence type="inferred from homology"/>
<evidence type="ECO:0000256" key="3">
    <source>
        <dbReference type="ARBA" id="ARBA00022801"/>
    </source>
</evidence>
<sequence length="258" mass="30061">MKIITYNVNGIRAALKKDFSGWLKEINADIICLQEIKIEEKLVDKALFESLGYESYWFSAQKKGYSGTAILTKIKPVSVEKGSDMQQSDEEGRVLKANFDVNGVSFSVINVYIPSGSSGELRQEYKYQWLEEFEEYLEKVRSKQKNIVVCGDYNICHKEIDIHNPKSNKKSSGFLPEERKWLDDYEKKGMIDAFRNFNQEPHNYSWWTYRNQCRAKNKGWRIDYHFVSAPFSEYMTDCQILSEVVHSDHCPVLLSLSL</sequence>
<feature type="site" description="Important for catalytic activity" evidence="7">
    <location>
        <position position="223"/>
    </location>
</feature>
<evidence type="ECO:0000313" key="10">
    <source>
        <dbReference type="Proteomes" id="UP000006054"/>
    </source>
</evidence>
<evidence type="ECO:0000256" key="1">
    <source>
        <dbReference type="ARBA" id="ARBA00007092"/>
    </source>
</evidence>
<dbReference type="InterPro" id="IPR020847">
    <property type="entry name" value="AP_endonuclease_F1_BS"/>
</dbReference>
<dbReference type="InterPro" id="IPR005135">
    <property type="entry name" value="Endo/exonuclease/phosphatase"/>
</dbReference>
<dbReference type="Gene3D" id="3.60.10.10">
    <property type="entry name" value="Endonuclease/exonuclease/phosphatase"/>
    <property type="match status" value="1"/>
</dbReference>
<dbReference type="GO" id="GO:0046872">
    <property type="term" value="F:metal ion binding"/>
    <property type="evidence" value="ECO:0007669"/>
    <property type="project" value="UniProtKB-KW"/>
</dbReference>
<evidence type="ECO:0000256" key="7">
    <source>
        <dbReference type="PIRSR" id="PIRSR604808-3"/>
    </source>
</evidence>
<dbReference type="CDD" id="cd10281">
    <property type="entry name" value="Nape_like_AP-endo"/>
    <property type="match status" value="1"/>
</dbReference>
<keyword evidence="3" id="KW-0378">Hydrolase</keyword>
<dbReference type="NCBIfam" id="TIGR00195">
    <property type="entry name" value="exoDNase_III"/>
    <property type="match status" value="1"/>
</dbReference>
<evidence type="ECO:0000259" key="8">
    <source>
        <dbReference type="Pfam" id="PF03372"/>
    </source>
</evidence>
<protein>
    <submittedName>
        <fullName evidence="9">Exodeoxyribonuclease III</fullName>
    </submittedName>
</protein>
<feature type="binding site" evidence="6">
    <location>
        <position position="154"/>
    </location>
    <ligand>
        <name>Mg(2+)</name>
        <dbReference type="ChEBI" id="CHEBI:18420"/>
        <label>1</label>
    </ligand>
</feature>
<name>I4ALT5_BERLS</name>
<dbReference type="GO" id="GO:0003677">
    <property type="term" value="F:DNA binding"/>
    <property type="evidence" value="ECO:0007669"/>
    <property type="project" value="InterPro"/>
</dbReference>
<dbReference type="PANTHER" id="PTHR22748">
    <property type="entry name" value="AP ENDONUCLEASE"/>
    <property type="match status" value="1"/>
</dbReference>
<dbReference type="GO" id="GO:0006284">
    <property type="term" value="P:base-excision repair"/>
    <property type="evidence" value="ECO:0007669"/>
    <property type="project" value="TreeGrafter"/>
</dbReference>
<feature type="binding site" evidence="6">
    <location>
        <position position="249"/>
    </location>
    <ligand>
        <name>Mg(2+)</name>
        <dbReference type="ChEBI" id="CHEBI:18420"/>
        <label>1</label>
    </ligand>
</feature>
<dbReference type="HOGENOM" id="CLU_027539_3_1_10"/>
<dbReference type="InterPro" id="IPR036691">
    <property type="entry name" value="Endo/exonu/phosph_ase_sf"/>
</dbReference>
<feature type="site" description="Transition state stabilizer" evidence="7">
    <location>
        <position position="154"/>
    </location>
</feature>
<evidence type="ECO:0000256" key="4">
    <source>
        <dbReference type="ARBA" id="ARBA00022842"/>
    </source>
</evidence>
<feature type="active site" description="Proton acceptor" evidence="5">
    <location>
        <position position="249"/>
    </location>
</feature>
<gene>
    <name evidence="9" type="ordered locus">Fleli_2556</name>
</gene>
<feature type="binding site" evidence="6">
    <location>
        <position position="35"/>
    </location>
    <ligand>
        <name>Mg(2+)</name>
        <dbReference type="ChEBI" id="CHEBI:18420"/>
        <label>1</label>
    </ligand>
</feature>
<dbReference type="STRING" id="880071.Fleli_2556"/>
<keyword evidence="4 6" id="KW-0460">Magnesium</keyword>
<feature type="site" description="Interaction with DNA substrate" evidence="7">
    <location>
        <position position="249"/>
    </location>
</feature>
<keyword evidence="2 6" id="KW-0479">Metal-binding</keyword>
<dbReference type="RefSeq" id="WP_014798357.1">
    <property type="nucleotide sequence ID" value="NC_018018.1"/>
</dbReference>
<feature type="active site" evidence="5">
    <location>
        <position position="112"/>
    </location>
</feature>
<dbReference type="AlphaFoldDB" id="I4ALT5"/>
<dbReference type="NCBIfam" id="TIGR00633">
    <property type="entry name" value="xth"/>
    <property type="match status" value="1"/>
</dbReference>
<dbReference type="FunFam" id="3.60.10.10:FF:000026">
    <property type="entry name" value="Exodeoxyribonuclease III"/>
    <property type="match status" value="1"/>
</dbReference>
<feature type="binding site" evidence="6">
    <location>
        <position position="7"/>
    </location>
    <ligand>
        <name>Mg(2+)</name>
        <dbReference type="ChEBI" id="CHEBI:18420"/>
        <label>1</label>
    </ligand>
</feature>
<dbReference type="EMBL" id="CP003345">
    <property type="protein sequence ID" value="AFM04920.1"/>
    <property type="molecule type" value="Genomic_DNA"/>
</dbReference>
<dbReference type="PANTHER" id="PTHR22748:SF6">
    <property type="entry name" value="DNA-(APURINIC OR APYRIMIDINIC SITE) ENDONUCLEASE"/>
    <property type="match status" value="1"/>
</dbReference>
<evidence type="ECO:0000256" key="5">
    <source>
        <dbReference type="PIRSR" id="PIRSR604808-1"/>
    </source>
</evidence>
<dbReference type="SUPFAM" id="SSF56219">
    <property type="entry name" value="DNase I-like"/>
    <property type="match status" value="1"/>
</dbReference>
<reference evidence="10" key="1">
    <citation type="submission" date="2012-06" db="EMBL/GenBank/DDBJ databases">
        <title>The complete genome of Flexibacter litoralis DSM 6794.</title>
        <authorList>
            <person name="Lucas S."/>
            <person name="Copeland A."/>
            <person name="Lapidus A."/>
            <person name="Glavina del Rio T."/>
            <person name="Dalin E."/>
            <person name="Tice H."/>
            <person name="Bruce D."/>
            <person name="Goodwin L."/>
            <person name="Pitluck S."/>
            <person name="Peters L."/>
            <person name="Ovchinnikova G."/>
            <person name="Lu M."/>
            <person name="Kyrpides N."/>
            <person name="Mavromatis K."/>
            <person name="Ivanova N."/>
            <person name="Brettin T."/>
            <person name="Detter J.C."/>
            <person name="Han C."/>
            <person name="Larimer F."/>
            <person name="Land M."/>
            <person name="Hauser L."/>
            <person name="Markowitz V."/>
            <person name="Cheng J.-F."/>
            <person name="Hugenholtz P."/>
            <person name="Woyke T."/>
            <person name="Wu D."/>
            <person name="Spring S."/>
            <person name="Lang E."/>
            <person name="Kopitz M."/>
            <person name="Brambilla E."/>
            <person name="Klenk H.-P."/>
            <person name="Eisen J.A."/>
        </authorList>
    </citation>
    <scope>NUCLEOTIDE SEQUENCE [LARGE SCALE GENOMIC DNA]</scope>
    <source>
        <strain evidence="10">ATCC 23117 / DSM 6794 / NBRC 15988 / NCIMB 1366 / Sio-4</strain>
    </source>
</reference>
<dbReference type="GO" id="GO:0008081">
    <property type="term" value="F:phosphoric diester hydrolase activity"/>
    <property type="evidence" value="ECO:0007669"/>
    <property type="project" value="TreeGrafter"/>
</dbReference>
<organism evidence="9 10">
    <name type="scientific">Bernardetia litoralis (strain ATCC 23117 / DSM 6794 / NBRC 15988 / NCIMB 1366 / Fx l1 / Sio-4)</name>
    <name type="common">Flexibacter litoralis</name>
    <dbReference type="NCBI Taxonomy" id="880071"/>
    <lineage>
        <taxon>Bacteria</taxon>
        <taxon>Pseudomonadati</taxon>
        <taxon>Bacteroidota</taxon>
        <taxon>Cytophagia</taxon>
        <taxon>Cytophagales</taxon>
        <taxon>Bernardetiaceae</taxon>
        <taxon>Bernardetia</taxon>
    </lineage>
</organism>
<dbReference type="eggNOG" id="COG0708">
    <property type="taxonomic scope" value="Bacteria"/>
</dbReference>
<feature type="binding site" evidence="6">
    <location>
        <position position="152"/>
    </location>
    <ligand>
        <name>Mg(2+)</name>
        <dbReference type="ChEBI" id="CHEBI:18420"/>
        <label>1</label>
    </ligand>
</feature>
<accession>I4ALT5</accession>
<dbReference type="PROSITE" id="PS00726">
    <property type="entry name" value="AP_NUCLEASE_F1_1"/>
    <property type="match status" value="1"/>
</dbReference>